<dbReference type="AlphaFoldDB" id="A0AAD9TLG2"/>
<gene>
    <name evidence="2" type="ORF">Ddye_025584</name>
</gene>
<dbReference type="InterPro" id="IPR036047">
    <property type="entry name" value="F-box-like_dom_sf"/>
</dbReference>
<name>A0AAD9TLG2_9ROSI</name>
<protein>
    <recommendedName>
        <fullName evidence="1">F-box domain-containing protein</fullName>
    </recommendedName>
</protein>
<proteinExistence type="predicted"/>
<dbReference type="PROSITE" id="PS50181">
    <property type="entry name" value="FBOX"/>
    <property type="match status" value="1"/>
</dbReference>
<dbReference type="Gene3D" id="1.20.1280.50">
    <property type="match status" value="1"/>
</dbReference>
<evidence type="ECO:0000259" key="1">
    <source>
        <dbReference type="PROSITE" id="PS50181"/>
    </source>
</evidence>
<dbReference type="SMART" id="SM00256">
    <property type="entry name" value="FBOX"/>
    <property type="match status" value="1"/>
</dbReference>
<dbReference type="Pfam" id="PF12937">
    <property type="entry name" value="F-box-like"/>
    <property type="match status" value="1"/>
</dbReference>
<feature type="domain" description="F-box" evidence="1">
    <location>
        <begin position="1"/>
        <end position="48"/>
    </location>
</feature>
<organism evidence="2 3">
    <name type="scientific">Dipteronia dyeriana</name>
    <dbReference type="NCBI Taxonomy" id="168575"/>
    <lineage>
        <taxon>Eukaryota</taxon>
        <taxon>Viridiplantae</taxon>
        <taxon>Streptophyta</taxon>
        <taxon>Embryophyta</taxon>
        <taxon>Tracheophyta</taxon>
        <taxon>Spermatophyta</taxon>
        <taxon>Magnoliopsida</taxon>
        <taxon>eudicotyledons</taxon>
        <taxon>Gunneridae</taxon>
        <taxon>Pentapetalae</taxon>
        <taxon>rosids</taxon>
        <taxon>malvids</taxon>
        <taxon>Sapindales</taxon>
        <taxon>Sapindaceae</taxon>
        <taxon>Hippocastanoideae</taxon>
        <taxon>Acereae</taxon>
        <taxon>Dipteronia</taxon>
    </lineage>
</organism>
<accession>A0AAD9TLG2</accession>
<dbReference type="PANTHER" id="PTHR31672:SF13">
    <property type="entry name" value="F-BOX PROTEIN CPR30-LIKE"/>
    <property type="match status" value="1"/>
</dbReference>
<dbReference type="InterPro" id="IPR050796">
    <property type="entry name" value="SCF_F-box_component"/>
</dbReference>
<dbReference type="SUPFAM" id="SSF81383">
    <property type="entry name" value="F-box domain"/>
    <property type="match status" value="1"/>
</dbReference>
<keyword evidence="3" id="KW-1185">Reference proteome</keyword>
<comment type="caution">
    <text evidence="2">The sequence shown here is derived from an EMBL/GenBank/DDBJ whole genome shotgun (WGS) entry which is preliminary data.</text>
</comment>
<dbReference type="Proteomes" id="UP001280121">
    <property type="component" value="Unassembled WGS sequence"/>
</dbReference>
<sequence length="310" mass="36292">MKCLPREIILDILSRLSVTSLLQAKRVCKAWHNLVRDPLLVCMHFSHVKDPCLILHCDDPIKNQLYSLELSDLIKDDRRDVNKIRVPALPEFYVVARAMDYIELPKSKELPNQNSVFGFGVNQTTNKYKVIQVVYWKHRNRRRRDIFRPLLPVQVLVRGRLHWHTWSIFCSSRITGNIEDEQFSCCPIISFDFEDEQFREVAMPSCGDLDKIRCHLVDLGGCVSAAVFNGYEQIEIWIMKEYDVKESWIKEFNIGNHVPRSLEEEEEEEEEADQKSSFDRVVGLLKTGEVLLEYKCRALVIIKIMEHLNN</sequence>
<evidence type="ECO:0000313" key="3">
    <source>
        <dbReference type="Proteomes" id="UP001280121"/>
    </source>
</evidence>
<reference evidence="2" key="1">
    <citation type="journal article" date="2023" name="Plant J.">
        <title>Genome sequences and population genomics provide insights into the demographic history, inbreeding, and mutation load of two 'living fossil' tree species of Dipteronia.</title>
        <authorList>
            <person name="Feng Y."/>
            <person name="Comes H.P."/>
            <person name="Chen J."/>
            <person name="Zhu S."/>
            <person name="Lu R."/>
            <person name="Zhang X."/>
            <person name="Li P."/>
            <person name="Qiu J."/>
            <person name="Olsen K.M."/>
            <person name="Qiu Y."/>
        </authorList>
    </citation>
    <scope>NUCLEOTIDE SEQUENCE</scope>
    <source>
        <strain evidence="2">KIB01</strain>
    </source>
</reference>
<dbReference type="PANTHER" id="PTHR31672">
    <property type="entry name" value="BNACNNG10540D PROTEIN"/>
    <property type="match status" value="1"/>
</dbReference>
<dbReference type="EMBL" id="JANJYI010000008">
    <property type="protein sequence ID" value="KAK2637789.1"/>
    <property type="molecule type" value="Genomic_DNA"/>
</dbReference>
<evidence type="ECO:0000313" key="2">
    <source>
        <dbReference type="EMBL" id="KAK2637789.1"/>
    </source>
</evidence>
<dbReference type="InterPro" id="IPR001810">
    <property type="entry name" value="F-box_dom"/>
</dbReference>